<dbReference type="EMBL" id="MRZU01000003">
    <property type="protein sequence ID" value="OUJ19192.1"/>
    <property type="molecule type" value="Genomic_DNA"/>
</dbReference>
<dbReference type="PROSITE" id="PS51257">
    <property type="entry name" value="PROKAR_LIPOPROTEIN"/>
    <property type="match status" value="1"/>
</dbReference>
<protein>
    <submittedName>
        <fullName evidence="1">Uncharacterized protein</fullName>
    </submittedName>
</protein>
<proteinExistence type="predicted"/>
<gene>
    <name evidence="1" type="ORF">AMET1_0845</name>
</gene>
<accession>A0A1Y3GCK9</accession>
<sequence length="199" mass="21701">MDKKIVLISLLIVGVVLATAGCIGGYDKSVSAEEGLAMLTDEEIEPEIQNHIDLEEVGLDVSDGNLLIAIETYGDIPSTIDPGASQYEVNIQNLDDEEIADFSLTLELIGDAVYFESMATVEGEVYELDGVEYTVDSKFFDGSEIIMEVPLDELGDPDKVGVQVSSEWSETDEPGTAMDFVPLDEDGNVDIDNYIEYEI</sequence>
<dbReference type="AlphaFoldDB" id="A0A1Y3GCK9"/>
<reference evidence="1 2" key="1">
    <citation type="submission" date="2016-12" db="EMBL/GenBank/DDBJ databases">
        <title>Discovery of methanogenic haloarchaea.</title>
        <authorList>
            <person name="Sorokin D.Y."/>
            <person name="Makarova K.S."/>
            <person name="Abbas B."/>
            <person name="Ferrer M."/>
            <person name="Golyshin P.N."/>
        </authorList>
    </citation>
    <scope>NUCLEOTIDE SEQUENCE [LARGE SCALE GENOMIC DNA]</scope>
    <source>
        <strain evidence="1">AMET1</strain>
    </source>
</reference>
<keyword evidence="2" id="KW-1185">Reference proteome</keyword>
<comment type="caution">
    <text evidence="1">The sequence shown here is derived from an EMBL/GenBank/DDBJ whole genome shotgun (WGS) entry which is preliminary data.</text>
</comment>
<organism evidence="1 2">
    <name type="scientific">Methanonatronarchaeum thermophilum</name>
    <dbReference type="NCBI Taxonomy" id="1927129"/>
    <lineage>
        <taxon>Archaea</taxon>
        <taxon>Methanobacteriati</taxon>
        <taxon>Methanobacteriota</taxon>
        <taxon>Methanonatronarchaeia</taxon>
        <taxon>Methanonatronarchaeales</taxon>
        <taxon>Methanonatronarchaeaceae</taxon>
        <taxon>Methanonatronarchaeum</taxon>
    </lineage>
</organism>
<evidence type="ECO:0000313" key="2">
    <source>
        <dbReference type="Proteomes" id="UP000195137"/>
    </source>
</evidence>
<evidence type="ECO:0000313" key="1">
    <source>
        <dbReference type="EMBL" id="OUJ19192.1"/>
    </source>
</evidence>
<dbReference type="Proteomes" id="UP000195137">
    <property type="component" value="Unassembled WGS sequence"/>
</dbReference>
<dbReference type="RefSeq" id="WP_086637221.1">
    <property type="nucleotide sequence ID" value="NZ_MRZU01000003.1"/>
</dbReference>
<name>A0A1Y3GCK9_9EURY</name>